<sequence>MSVKGCATQKRTRSTSYHSPLPPSPYQTGSVAEVHRLPKTSDTGELVFFRNKSMNDVLHSPKRDETSHRATVWPETIHSAVLFQPPLSLFFLVFI</sequence>
<reference evidence="2 3" key="1">
    <citation type="submission" date="2021-06" db="EMBL/GenBank/DDBJ databases">
        <title>Caerostris darwini draft genome.</title>
        <authorList>
            <person name="Kono N."/>
            <person name="Arakawa K."/>
        </authorList>
    </citation>
    <scope>NUCLEOTIDE SEQUENCE [LARGE SCALE GENOMIC DNA]</scope>
</reference>
<gene>
    <name evidence="2" type="ORF">CDAR_21401</name>
</gene>
<proteinExistence type="predicted"/>
<dbReference type="EMBL" id="BPLQ01013869">
    <property type="protein sequence ID" value="GIY75474.1"/>
    <property type="molecule type" value="Genomic_DNA"/>
</dbReference>
<keyword evidence="3" id="KW-1185">Reference proteome</keyword>
<protein>
    <submittedName>
        <fullName evidence="2">Uncharacterized protein</fullName>
    </submittedName>
</protein>
<evidence type="ECO:0000313" key="2">
    <source>
        <dbReference type="EMBL" id="GIY75474.1"/>
    </source>
</evidence>
<evidence type="ECO:0000256" key="1">
    <source>
        <dbReference type="SAM" id="MobiDB-lite"/>
    </source>
</evidence>
<dbReference type="Proteomes" id="UP001054837">
    <property type="component" value="Unassembled WGS sequence"/>
</dbReference>
<accession>A0AAV4VZV4</accession>
<feature type="region of interest" description="Disordered" evidence="1">
    <location>
        <begin position="1"/>
        <end position="30"/>
    </location>
</feature>
<name>A0AAV4VZV4_9ARAC</name>
<evidence type="ECO:0000313" key="3">
    <source>
        <dbReference type="Proteomes" id="UP001054837"/>
    </source>
</evidence>
<dbReference type="AlphaFoldDB" id="A0AAV4VZV4"/>
<comment type="caution">
    <text evidence="2">The sequence shown here is derived from an EMBL/GenBank/DDBJ whole genome shotgun (WGS) entry which is preliminary data.</text>
</comment>
<organism evidence="2 3">
    <name type="scientific">Caerostris darwini</name>
    <dbReference type="NCBI Taxonomy" id="1538125"/>
    <lineage>
        <taxon>Eukaryota</taxon>
        <taxon>Metazoa</taxon>
        <taxon>Ecdysozoa</taxon>
        <taxon>Arthropoda</taxon>
        <taxon>Chelicerata</taxon>
        <taxon>Arachnida</taxon>
        <taxon>Araneae</taxon>
        <taxon>Araneomorphae</taxon>
        <taxon>Entelegynae</taxon>
        <taxon>Araneoidea</taxon>
        <taxon>Araneidae</taxon>
        <taxon>Caerostris</taxon>
    </lineage>
</organism>